<accession>A0A1W6N0V4</accession>
<reference evidence="2 3" key="1">
    <citation type="submission" date="2017-02" db="EMBL/GenBank/DDBJ databases">
        <authorList>
            <person name="Peterson S.W."/>
        </authorList>
    </citation>
    <scope>NUCLEOTIDE SEQUENCE [LARGE SCALE GENOMIC DNA]</scope>
    <source>
        <strain evidence="2 3">S285</strain>
    </source>
</reference>
<evidence type="ECO:0000313" key="2">
    <source>
        <dbReference type="EMBL" id="ARN83504.1"/>
    </source>
</evidence>
<organism evidence="2 3">
    <name type="scientific">Methylocystis bryophila</name>
    <dbReference type="NCBI Taxonomy" id="655015"/>
    <lineage>
        <taxon>Bacteria</taxon>
        <taxon>Pseudomonadati</taxon>
        <taxon>Pseudomonadota</taxon>
        <taxon>Alphaproteobacteria</taxon>
        <taxon>Hyphomicrobiales</taxon>
        <taxon>Methylocystaceae</taxon>
        <taxon>Methylocystis</taxon>
    </lineage>
</organism>
<feature type="signal peptide" evidence="1">
    <location>
        <begin position="1"/>
        <end position="21"/>
    </location>
</feature>
<dbReference type="Proteomes" id="UP000193978">
    <property type="component" value="Chromosome"/>
</dbReference>
<protein>
    <recommendedName>
        <fullName evidence="4">Peptide-binding protein</fullName>
    </recommendedName>
</protein>
<dbReference type="RefSeq" id="WP_085773608.1">
    <property type="nucleotide sequence ID" value="NZ_CBEHVB010000001.1"/>
</dbReference>
<evidence type="ECO:0000256" key="1">
    <source>
        <dbReference type="SAM" id="SignalP"/>
    </source>
</evidence>
<feature type="chain" id="PRO_5012145215" description="Peptide-binding protein" evidence="1">
    <location>
        <begin position="22"/>
        <end position="422"/>
    </location>
</feature>
<dbReference type="OrthoDB" id="145741at2"/>
<dbReference type="KEGG" id="mbry:B1812_08720"/>
<keyword evidence="3" id="KW-1185">Reference proteome</keyword>
<dbReference type="Gene3D" id="2.40.70.10">
    <property type="entry name" value="Acid Proteases"/>
    <property type="match status" value="1"/>
</dbReference>
<keyword evidence="1" id="KW-0732">Signal</keyword>
<gene>
    <name evidence="2" type="ORF">B1812_08720</name>
</gene>
<proteinExistence type="predicted"/>
<dbReference type="InterPro" id="IPR021109">
    <property type="entry name" value="Peptidase_aspartic_dom_sf"/>
</dbReference>
<evidence type="ECO:0008006" key="4">
    <source>
        <dbReference type="Google" id="ProtNLM"/>
    </source>
</evidence>
<name>A0A1W6N0V4_9HYPH</name>
<sequence>MPSFRRLLTPLVTLLCLVVLAAAAKPRTPSADKSRTPAADKLPANALRFELDAGRILVAASFRTPDGGTRRALAWFNMGMQAPILTKGLYAELGIGAGQPMRLLIGAAEIEANPKSVRDDGDSTDFFAFPQYFGPHKVEAMLPASLFLNYRLTLNYQTRTLSLESAEGRPPQGTEVPFALNPETGLAAVDVSVDGRSYPFVIDAGSGFSWMRGSVLSPWLAAHPDWRRADGAMGAANYNMLDFNFEKRGTVARIPSIRLGALEIKDVGVLGSAPYLAGWVDVLTGDLFWDKWQKSAPGPVVGWLGANVLERYALTLDYPNRISYWRALSGPDTRDLDSVALTLVRKDARYIVGGLPKAGDQPPTEGVEVGDELVAVGQLAATGAPRGAVLAALHGKPGDKRRLTFSRGGAVREVELPIIDMH</sequence>
<evidence type="ECO:0000313" key="3">
    <source>
        <dbReference type="Proteomes" id="UP000193978"/>
    </source>
</evidence>
<dbReference type="AlphaFoldDB" id="A0A1W6N0V4"/>
<dbReference type="EMBL" id="CP019948">
    <property type="protein sequence ID" value="ARN83504.1"/>
    <property type="molecule type" value="Genomic_DNA"/>
</dbReference>